<dbReference type="AlphaFoldDB" id="A0A1B0D0Y5"/>
<dbReference type="SMART" id="SM00868">
    <property type="entry name" value="zf-AD"/>
    <property type="match status" value="1"/>
</dbReference>
<dbReference type="Gene3D" id="3.30.160.60">
    <property type="entry name" value="Classic Zinc Finger"/>
    <property type="match status" value="7"/>
</dbReference>
<dbReference type="PROSITE" id="PS51915">
    <property type="entry name" value="ZAD"/>
    <property type="match status" value="1"/>
</dbReference>
<evidence type="ECO:0000256" key="6">
    <source>
        <dbReference type="ARBA" id="ARBA00023242"/>
    </source>
</evidence>
<comment type="subcellular location">
    <subcellularLocation>
        <location evidence="1">Nucleus</location>
    </subcellularLocation>
</comment>
<dbReference type="InterPro" id="IPR036236">
    <property type="entry name" value="Znf_C2H2_sf"/>
</dbReference>
<dbReference type="GO" id="GO:0005634">
    <property type="term" value="C:nucleus"/>
    <property type="evidence" value="ECO:0007669"/>
    <property type="project" value="UniProtKB-SubCell"/>
</dbReference>
<accession>A0A1B0D0Y5</accession>
<dbReference type="EnsemblMetazoa" id="PPAI001009-RA">
    <property type="protein sequence ID" value="PPAI001009-PA"/>
    <property type="gene ID" value="PPAI001009"/>
</dbReference>
<reference evidence="7" key="1">
    <citation type="submission" date="2022-08" db="UniProtKB">
        <authorList>
            <consortium name="EnsemblMetazoa"/>
        </authorList>
    </citation>
    <scope>IDENTIFICATION</scope>
    <source>
        <strain evidence="7">Israel</strain>
    </source>
</reference>
<sequence>MEYQNIVDNCRACQDDTQEESQILIFATALLADIYKETTSLDIHENDGLPKVLCFTCYNRLLEAYNFRKMCSATALHFQMIVSMDVPEDKYTPPEDDMDVQSKHTTLKDVILKDIKPDPDESDIANSLLRDIYRSPDREDSGSDISIISVDEKQPEAFYDLDDDTSLMSGKSLMTDKSRESSLGSQKLKKSYIPGTPGHLICSLCDASFHRKSRLKMHMRESHLGLKACECKSCGKDFSRRGFKEHMENYHGKVRRYPCPVTECKNQYDSEFGLNRHLKGAHDLENPKLPTNKVWVCEVCKKEFNEFSALKFHRKTHQVPTQSSGTNTEINGKKYVCTLCGHKNDTADNLRIHLMSSHVKEKVWSCDQCPYTARQQLSLKQHEKVVHQGVKDFHCMLCDGSFTRAEHLKVHMMRHEGIKKFVCPICGKNKVSASELRIHVNTHTKEKMWACDYCSYKSAFKKTLGRHVKLLHHGVRDFHCPHCDKSFGRADTLKNHVMIHTGERPHACNQCGKRFIQRISLRNHLKTHLKLKPMVNYN</sequence>
<dbReference type="Pfam" id="PF07776">
    <property type="entry name" value="zf-AD"/>
    <property type="match status" value="1"/>
</dbReference>
<dbReference type="FunFam" id="3.30.160.60:FF:002169">
    <property type="entry name" value="Zgc:174573"/>
    <property type="match status" value="1"/>
</dbReference>
<dbReference type="EMBL" id="AJVK01021767">
    <property type="status" value="NOT_ANNOTATED_CDS"/>
    <property type="molecule type" value="Genomic_DNA"/>
</dbReference>
<keyword evidence="4" id="KW-0863">Zinc-finger</keyword>
<dbReference type="Gene3D" id="3.40.1800.20">
    <property type="match status" value="1"/>
</dbReference>
<evidence type="ECO:0000256" key="5">
    <source>
        <dbReference type="ARBA" id="ARBA00022833"/>
    </source>
</evidence>
<dbReference type="GO" id="GO:0008270">
    <property type="term" value="F:zinc ion binding"/>
    <property type="evidence" value="ECO:0007669"/>
    <property type="project" value="UniProtKB-UniRule"/>
</dbReference>
<evidence type="ECO:0000313" key="7">
    <source>
        <dbReference type="EnsemblMetazoa" id="PPAI001009-PA"/>
    </source>
</evidence>
<proteinExistence type="predicted"/>
<dbReference type="InterPro" id="IPR012934">
    <property type="entry name" value="Znf_AD"/>
</dbReference>
<evidence type="ECO:0000313" key="8">
    <source>
        <dbReference type="Proteomes" id="UP000092462"/>
    </source>
</evidence>
<dbReference type="GO" id="GO:0000981">
    <property type="term" value="F:DNA-binding transcription factor activity, RNA polymerase II-specific"/>
    <property type="evidence" value="ECO:0007669"/>
    <property type="project" value="TreeGrafter"/>
</dbReference>
<keyword evidence="6" id="KW-0539">Nucleus</keyword>
<dbReference type="SUPFAM" id="SSF57716">
    <property type="entry name" value="Glucocorticoid receptor-like (DNA-binding domain)"/>
    <property type="match status" value="1"/>
</dbReference>
<evidence type="ECO:0000256" key="1">
    <source>
        <dbReference type="ARBA" id="ARBA00004123"/>
    </source>
</evidence>
<keyword evidence="2" id="KW-0479">Metal-binding</keyword>
<dbReference type="PROSITE" id="PS00028">
    <property type="entry name" value="ZINC_FINGER_C2H2_1"/>
    <property type="match status" value="6"/>
</dbReference>
<dbReference type="VEuPathDB" id="VectorBase:PPAPM1_011367"/>
<dbReference type="SUPFAM" id="SSF57667">
    <property type="entry name" value="beta-beta-alpha zinc fingers"/>
    <property type="match status" value="6"/>
</dbReference>
<dbReference type="InterPro" id="IPR013087">
    <property type="entry name" value="Znf_C2H2_type"/>
</dbReference>
<dbReference type="Proteomes" id="UP000092462">
    <property type="component" value="Unassembled WGS sequence"/>
</dbReference>
<dbReference type="PROSITE" id="PS50157">
    <property type="entry name" value="ZINC_FINGER_C2H2_2"/>
    <property type="match status" value="9"/>
</dbReference>
<organism evidence="7 8">
    <name type="scientific">Phlebotomus papatasi</name>
    <name type="common">Sandfly</name>
    <dbReference type="NCBI Taxonomy" id="29031"/>
    <lineage>
        <taxon>Eukaryota</taxon>
        <taxon>Metazoa</taxon>
        <taxon>Ecdysozoa</taxon>
        <taxon>Arthropoda</taxon>
        <taxon>Hexapoda</taxon>
        <taxon>Insecta</taxon>
        <taxon>Pterygota</taxon>
        <taxon>Neoptera</taxon>
        <taxon>Endopterygota</taxon>
        <taxon>Diptera</taxon>
        <taxon>Nematocera</taxon>
        <taxon>Psychodoidea</taxon>
        <taxon>Psychodidae</taxon>
        <taxon>Phlebotomus</taxon>
        <taxon>Phlebotomus</taxon>
    </lineage>
</organism>
<dbReference type="SMART" id="SM00355">
    <property type="entry name" value="ZnF_C2H2"/>
    <property type="match status" value="11"/>
</dbReference>
<dbReference type="FunFam" id="3.30.160.60:FF:001182">
    <property type="entry name" value="Zinc finger, C2H2 type"/>
    <property type="match status" value="1"/>
</dbReference>
<protein>
    <submittedName>
        <fullName evidence="7">Uncharacterized protein</fullName>
    </submittedName>
</protein>
<dbReference type="Pfam" id="PF00096">
    <property type="entry name" value="zf-C2H2"/>
    <property type="match status" value="5"/>
</dbReference>
<keyword evidence="3" id="KW-0677">Repeat</keyword>
<keyword evidence="5" id="KW-0862">Zinc</keyword>
<name>A0A1B0D0Y5_PHLPP</name>
<evidence type="ECO:0000256" key="2">
    <source>
        <dbReference type="ARBA" id="ARBA00022723"/>
    </source>
</evidence>
<dbReference type="PANTHER" id="PTHR24394:SF44">
    <property type="entry name" value="ZINC FINGER PROTEIN 271-LIKE"/>
    <property type="match status" value="1"/>
</dbReference>
<dbReference type="PANTHER" id="PTHR24394">
    <property type="entry name" value="ZINC FINGER PROTEIN"/>
    <property type="match status" value="1"/>
</dbReference>
<evidence type="ECO:0000256" key="3">
    <source>
        <dbReference type="ARBA" id="ARBA00022737"/>
    </source>
</evidence>
<keyword evidence="8" id="KW-1185">Reference proteome</keyword>
<evidence type="ECO:0000256" key="4">
    <source>
        <dbReference type="ARBA" id="ARBA00022771"/>
    </source>
</evidence>
<dbReference type="VEuPathDB" id="VectorBase:PPAI001009"/>